<dbReference type="OrthoDB" id="9801899at2"/>
<dbReference type="Proteomes" id="UP000298246">
    <property type="component" value="Unassembled WGS sequence"/>
</dbReference>
<evidence type="ECO:0000259" key="1">
    <source>
        <dbReference type="Pfam" id="PF00483"/>
    </source>
</evidence>
<evidence type="ECO:0000313" key="3">
    <source>
        <dbReference type="Proteomes" id="UP000298246"/>
    </source>
</evidence>
<reference evidence="2 3" key="1">
    <citation type="submission" date="2017-03" db="EMBL/GenBank/DDBJ databases">
        <title>Isolation of Levoglucosan Utilizing Bacteria.</title>
        <authorList>
            <person name="Arya A.S."/>
        </authorList>
    </citation>
    <scope>NUCLEOTIDE SEQUENCE [LARGE SCALE GENOMIC DNA]</scope>
    <source>
        <strain evidence="2 3">MEC069</strain>
    </source>
</reference>
<dbReference type="CDD" id="cd06915">
    <property type="entry name" value="NTP_transferase_WcbM_like"/>
    <property type="match status" value="1"/>
</dbReference>
<dbReference type="PANTHER" id="PTHR22572">
    <property type="entry name" value="SUGAR-1-PHOSPHATE GUANYL TRANSFERASE"/>
    <property type="match status" value="1"/>
</dbReference>
<evidence type="ECO:0000313" key="2">
    <source>
        <dbReference type="EMBL" id="TFE89317.1"/>
    </source>
</evidence>
<dbReference type="Gene3D" id="3.90.550.10">
    <property type="entry name" value="Spore Coat Polysaccharide Biosynthesis Protein SpsA, Chain A"/>
    <property type="match status" value="1"/>
</dbReference>
<dbReference type="InterPro" id="IPR005835">
    <property type="entry name" value="NTP_transferase_dom"/>
</dbReference>
<dbReference type="SUPFAM" id="SSF53448">
    <property type="entry name" value="Nucleotide-diphospho-sugar transferases"/>
    <property type="match status" value="1"/>
</dbReference>
<proteinExistence type="predicted"/>
<dbReference type="Pfam" id="PF00483">
    <property type="entry name" value="NTP_transferase"/>
    <property type="match status" value="1"/>
</dbReference>
<dbReference type="AlphaFoldDB" id="A0A4Y8Q5B5"/>
<sequence>MEAIVLAGGFGTRLQSVVSDVPKPMAPVRGVPFLNYIFNQLCRSGVTRIVLSTGFKHEIIESYYGKAFKQAAIVYSREEMPLGTGGAIKKAMSLIEGNHTLILNGDTMFAVHLQDMMDVHITTKAELTIAVKPMTNFDRYGSLHLKQNRVVDFQEKMWVQSGFISGGVYAAQTSLFDGLELPGSFSMEVDYLQRYVHNRAFMAYPSDAYFIDIGIPEDYHRAQEDLPE</sequence>
<keyword evidence="2" id="KW-0808">Transferase</keyword>
<feature type="domain" description="Nucleotidyl transferase" evidence="1">
    <location>
        <begin position="3"/>
        <end position="226"/>
    </location>
</feature>
<accession>A0A4Y8Q5B5</accession>
<dbReference type="RefSeq" id="WP_134751387.1">
    <property type="nucleotide sequence ID" value="NZ_MYFO02000005.1"/>
</dbReference>
<protein>
    <submittedName>
        <fullName evidence="2">D-glycero-D-manno-heptose 1-phosphate guanosyltransferase</fullName>
    </submittedName>
</protein>
<dbReference type="InterPro" id="IPR050486">
    <property type="entry name" value="Mannose-1P_guanyltransferase"/>
</dbReference>
<comment type="caution">
    <text evidence="2">The sequence shown here is derived from an EMBL/GenBank/DDBJ whole genome shotgun (WGS) entry which is preliminary data.</text>
</comment>
<name>A0A4Y8Q5B5_9BACL</name>
<dbReference type="EMBL" id="MYFO01000007">
    <property type="protein sequence ID" value="TFE89317.1"/>
    <property type="molecule type" value="Genomic_DNA"/>
</dbReference>
<keyword evidence="3" id="KW-1185">Reference proteome</keyword>
<dbReference type="GO" id="GO:0016740">
    <property type="term" value="F:transferase activity"/>
    <property type="evidence" value="ECO:0007669"/>
    <property type="project" value="UniProtKB-KW"/>
</dbReference>
<gene>
    <name evidence="2" type="ORF">B5M42_07640</name>
</gene>
<organism evidence="2 3">
    <name type="scientific">Paenibacillus athensensis</name>
    <dbReference type="NCBI Taxonomy" id="1967502"/>
    <lineage>
        <taxon>Bacteria</taxon>
        <taxon>Bacillati</taxon>
        <taxon>Bacillota</taxon>
        <taxon>Bacilli</taxon>
        <taxon>Bacillales</taxon>
        <taxon>Paenibacillaceae</taxon>
        <taxon>Paenibacillus</taxon>
    </lineage>
</organism>
<dbReference type="InterPro" id="IPR029044">
    <property type="entry name" value="Nucleotide-diphossugar_trans"/>
</dbReference>